<protein>
    <submittedName>
        <fullName evidence="7">RNA polymerase sigma factor</fullName>
    </submittedName>
</protein>
<dbReference type="InterPro" id="IPR036388">
    <property type="entry name" value="WH-like_DNA-bd_sf"/>
</dbReference>
<keyword evidence="2" id="KW-0805">Transcription regulation</keyword>
<dbReference type="InterPro" id="IPR013325">
    <property type="entry name" value="RNA_pol_sigma_r2"/>
</dbReference>
<evidence type="ECO:0000256" key="2">
    <source>
        <dbReference type="ARBA" id="ARBA00023015"/>
    </source>
</evidence>
<dbReference type="PANTHER" id="PTHR43133:SF46">
    <property type="entry name" value="RNA POLYMERASE SIGMA-70 FACTOR ECF SUBFAMILY"/>
    <property type="match status" value="1"/>
</dbReference>
<dbReference type="RefSeq" id="WP_341843676.1">
    <property type="nucleotide sequence ID" value="NZ_CP149792.1"/>
</dbReference>
<feature type="domain" description="RNA polymerase sigma factor 70 region 4 type 2" evidence="6">
    <location>
        <begin position="124"/>
        <end position="170"/>
    </location>
</feature>
<dbReference type="InterPro" id="IPR007627">
    <property type="entry name" value="RNA_pol_sigma70_r2"/>
</dbReference>
<keyword evidence="8" id="KW-1185">Reference proteome</keyword>
<feature type="domain" description="RNA polymerase sigma-70 region 2" evidence="5">
    <location>
        <begin position="27"/>
        <end position="91"/>
    </location>
</feature>
<evidence type="ECO:0000256" key="3">
    <source>
        <dbReference type="ARBA" id="ARBA00023082"/>
    </source>
</evidence>
<dbReference type="InterPro" id="IPR013249">
    <property type="entry name" value="RNA_pol_sigma70_r4_t2"/>
</dbReference>
<dbReference type="Gene3D" id="1.10.1740.10">
    <property type="match status" value="1"/>
</dbReference>
<reference evidence="7 8" key="1">
    <citation type="submission" date="2024-03" db="EMBL/GenBank/DDBJ databases">
        <title>Chitinophaga caseinilytica sp. nov., a casein hydrolysing bacterium isolated from forest soil.</title>
        <authorList>
            <person name="Lee D.S."/>
            <person name="Han D.M."/>
            <person name="Baek J.H."/>
            <person name="Choi D.G."/>
            <person name="Jeon J.H."/>
            <person name="Jeon C.O."/>
        </authorList>
    </citation>
    <scope>NUCLEOTIDE SEQUENCE [LARGE SCALE GENOMIC DNA]</scope>
    <source>
        <strain evidence="7 8">KACC 19118</strain>
    </source>
</reference>
<dbReference type="Gene3D" id="1.10.10.10">
    <property type="entry name" value="Winged helix-like DNA-binding domain superfamily/Winged helix DNA-binding domain"/>
    <property type="match status" value="1"/>
</dbReference>
<evidence type="ECO:0000256" key="1">
    <source>
        <dbReference type="ARBA" id="ARBA00010641"/>
    </source>
</evidence>
<evidence type="ECO:0000313" key="7">
    <source>
        <dbReference type="EMBL" id="WZN49101.1"/>
    </source>
</evidence>
<dbReference type="SUPFAM" id="SSF88946">
    <property type="entry name" value="Sigma2 domain of RNA polymerase sigma factors"/>
    <property type="match status" value="1"/>
</dbReference>
<dbReference type="InterPro" id="IPR013324">
    <property type="entry name" value="RNA_pol_sigma_r3/r4-like"/>
</dbReference>
<dbReference type="Pfam" id="PF08281">
    <property type="entry name" value="Sigma70_r4_2"/>
    <property type="match status" value="1"/>
</dbReference>
<proteinExistence type="inferred from homology"/>
<dbReference type="InterPro" id="IPR014284">
    <property type="entry name" value="RNA_pol_sigma-70_dom"/>
</dbReference>
<dbReference type="PANTHER" id="PTHR43133">
    <property type="entry name" value="RNA POLYMERASE ECF-TYPE SIGMA FACTO"/>
    <property type="match status" value="1"/>
</dbReference>
<evidence type="ECO:0000259" key="6">
    <source>
        <dbReference type="Pfam" id="PF08281"/>
    </source>
</evidence>
<dbReference type="EMBL" id="CP150096">
    <property type="protein sequence ID" value="WZN49101.1"/>
    <property type="molecule type" value="Genomic_DNA"/>
</dbReference>
<dbReference type="InterPro" id="IPR039425">
    <property type="entry name" value="RNA_pol_sigma-70-like"/>
</dbReference>
<evidence type="ECO:0000256" key="4">
    <source>
        <dbReference type="ARBA" id="ARBA00023163"/>
    </source>
</evidence>
<gene>
    <name evidence="7" type="ORF">WJU22_13065</name>
</gene>
<name>A0ABZ2ZA37_9BACT</name>
<comment type="similarity">
    <text evidence="1">Belongs to the sigma-70 factor family. ECF subfamily.</text>
</comment>
<dbReference type="SUPFAM" id="SSF88659">
    <property type="entry name" value="Sigma3 and sigma4 domains of RNA polymerase sigma factors"/>
    <property type="match status" value="1"/>
</dbReference>
<accession>A0ABZ2ZA37</accession>
<dbReference type="Pfam" id="PF04542">
    <property type="entry name" value="Sigma70_r2"/>
    <property type="match status" value="1"/>
</dbReference>
<evidence type="ECO:0000259" key="5">
    <source>
        <dbReference type="Pfam" id="PF04542"/>
    </source>
</evidence>
<keyword evidence="3" id="KW-0731">Sigma factor</keyword>
<evidence type="ECO:0000313" key="8">
    <source>
        <dbReference type="Proteomes" id="UP001449657"/>
    </source>
</evidence>
<sequence>MQYNSDIEQALLRRIAGGDEQAYRVIFDRYADRMYANALHFTKSPELAKDLTQEVFIRVWLHRSRLTEIDRFDGWLFTVARNVIRNELRKKVLSTENIEFLQAYFKDGSLTPEERLEFRELEARVDEAIAHLPPQMKSVFLYSRQEGLTHEQIAQKMNISVVSSKTYMVRCLLAIRRHLGKNGARLGLLLFLLSK</sequence>
<dbReference type="Proteomes" id="UP001449657">
    <property type="component" value="Chromosome"/>
</dbReference>
<organism evidence="7 8">
    <name type="scientific">Chitinophaga caseinilytica</name>
    <dbReference type="NCBI Taxonomy" id="2267521"/>
    <lineage>
        <taxon>Bacteria</taxon>
        <taxon>Pseudomonadati</taxon>
        <taxon>Bacteroidota</taxon>
        <taxon>Chitinophagia</taxon>
        <taxon>Chitinophagales</taxon>
        <taxon>Chitinophagaceae</taxon>
        <taxon>Chitinophaga</taxon>
    </lineage>
</organism>
<keyword evidence="4" id="KW-0804">Transcription</keyword>
<dbReference type="NCBIfam" id="TIGR02937">
    <property type="entry name" value="sigma70-ECF"/>
    <property type="match status" value="1"/>
</dbReference>